<gene>
    <name evidence="3" type="ORF">GGR39_000253</name>
</gene>
<dbReference type="EMBL" id="JACIDY010000001">
    <property type="protein sequence ID" value="MBB3938624.1"/>
    <property type="molecule type" value="Genomic_DNA"/>
</dbReference>
<dbReference type="AlphaFoldDB" id="A0A7W6FWR4"/>
<comment type="caution">
    <text evidence="3">The sequence shown here is derived from an EMBL/GenBank/DDBJ whole genome shotgun (WGS) entry which is preliminary data.</text>
</comment>
<sequence>MRLSKIALMAALGLGMPLQAVAATKSAPAAPAAKVEGPDISGVWEIYPDPFAGDENTFKELPVPNGGPKLKEPFASQWKAKRADRDAKIAAGTPLADPSTLCLPEGMPSIMGAIFPLQILQTPGQVTVLAEFLTQTRRILLGKTMPPDDELSPNYYGYSVGRWEGDTLVVTTRGVREDVQFFEIPHSGKMQITERIRLTAPGYLEDQITVEDPETLQEPYRFSYGYKLNPEYEIKEYLCDKEDPLFKVNDDGTVSMKTDATNGAAPATAPAAAAPAATAPAGKGKKK</sequence>
<keyword evidence="4" id="KW-1185">Reference proteome</keyword>
<dbReference type="RefSeq" id="WP_221225895.1">
    <property type="nucleotide sequence ID" value="NZ_JACIDY010000001.1"/>
</dbReference>
<keyword evidence="2" id="KW-0732">Signal</keyword>
<protein>
    <submittedName>
        <fullName evidence="3">Uncharacterized protein</fullName>
    </submittedName>
</protein>
<organism evidence="3 4">
    <name type="scientific">Novosphingobium fluoreni</name>
    <dbReference type="NCBI Taxonomy" id="1391222"/>
    <lineage>
        <taxon>Bacteria</taxon>
        <taxon>Pseudomonadati</taxon>
        <taxon>Pseudomonadota</taxon>
        <taxon>Alphaproteobacteria</taxon>
        <taxon>Sphingomonadales</taxon>
        <taxon>Sphingomonadaceae</taxon>
        <taxon>Novosphingobium</taxon>
    </lineage>
</organism>
<evidence type="ECO:0000313" key="3">
    <source>
        <dbReference type="EMBL" id="MBB3938624.1"/>
    </source>
</evidence>
<evidence type="ECO:0000313" key="4">
    <source>
        <dbReference type="Proteomes" id="UP000561459"/>
    </source>
</evidence>
<feature type="compositionally biased region" description="Low complexity" evidence="1">
    <location>
        <begin position="260"/>
        <end position="287"/>
    </location>
</feature>
<feature type="chain" id="PRO_5030798076" evidence="2">
    <location>
        <begin position="23"/>
        <end position="287"/>
    </location>
</feature>
<evidence type="ECO:0000256" key="1">
    <source>
        <dbReference type="SAM" id="MobiDB-lite"/>
    </source>
</evidence>
<proteinExistence type="predicted"/>
<dbReference type="Proteomes" id="UP000561459">
    <property type="component" value="Unassembled WGS sequence"/>
</dbReference>
<reference evidence="3 4" key="1">
    <citation type="submission" date="2020-08" db="EMBL/GenBank/DDBJ databases">
        <title>Genomic Encyclopedia of Type Strains, Phase IV (KMG-IV): sequencing the most valuable type-strain genomes for metagenomic binning, comparative biology and taxonomic classification.</title>
        <authorList>
            <person name="Goeker M."/>
        </authorList>
    </citation>
    <scope>NUCLEOTIDE SEQUENCE [LARGE SCALE GENOMIC DNA]</scope>
    <source>
        <strain evidence="3 4">DSM 27568</strain>
    </source>
</reference>
<feature type="region of interest" description="Disordered" evidence="1">
    <location>
        <begin position="257"/>
        <end position="287"/>
    </location>
</feature>
<evidence type="ECO:0000256" key="2">
    <source>
        <dbReference type="SAM" id="SignalP"/>
    </source>
</evidence>
<name>A0A7W6FWR4_9SPHN</name>
<feature type="signal peptide" evidence="2">
    <location>
        <begin position="1"/>
        <end position="22"/>
    </location>
</feature>
<accession>A0A7W6FWR4</accession>